<dbReference type="InterPro" id="IPR052200">
    <property type="entry name" value="Protoporphyrinogen_IX_DH"/>
</dbReference>
<gene>
    <name evidence="2" type="ORF">E4K67_05455</name>
</gene>
<name>A0A4Z0R7Y5_9FIRM</name>
<dbReference type="AlphaFoldDB" id="A0A4Z0R7Y5"/>
<feature type="domain" description="Flavodoxin-like" evidence="1">
    <location>
        <begin position="3"/>
        <end position="157"/>
    </location>
</feature>
<dbReference type="GO" id="GO:0016651">
    <property type="term" value="F:oxidoreductase activity, acting on NAD(P)H"/>
    <property type="evidence" value="ECO:0007669"/>
    <property type="project" value="UniProtKB-ARBA"/>
</dbReference>
<protein>
    <submittedName>
        <fullName evidence="2">Flavodoxin</fullName>
    </submittedName>
</protein>
<dbReference type="EMBL" id="SPQQ01000002">
    <property type="protein sequence ID" value="TGE38920.1"/>
    <property type="molecule type" value="Genomic_DNA"/>
</dbReference>
<sequence>MKTAIIFSSTHGTTEKASQLLREHLQGEVDVIDLKKCSNLSLSGYNSIILGSSIYAGSVKSKLKQFVKQNQIDLATKKLGLFLCCMYEGDKANKQFETAYPLELRKLSVSNGLFGGEFILSNLNFLERKIIKMIDGVTSDVTKLDLDGIKKFADKFNAYTA</sequence>
<dbReference type="PANTHER" id="PTHR38030:SF2">
    <property type="entry name" value="PROTOPORPHYRINOGEN IX DEHYDROGENASE [QUINONE]"/>
    <property type="match status" value="1"/>
</dbReference>
<keyword evidence="3" id="KW-1185">Reference proteome</keyword>
<dbReference type="PROSITE" id="PS50902">
    <property type="entry name" value="FLAVODOXIN_LIKE"/>
    <property type="match status" value="1"/>
</dbReference>
<dbReference type="RefSeq" id="WP_135545416.1">
    <property type="nucleotide sequence ID" value="NZ_SPQQ01000002.1"/>
</dbReference>
<evidence type="ECO:0000313" key="2">
    <source>
        <dbReference type="EMBL" id="TGE38920.1"/>
    </source>
</evidence>
<dbReference type="InterPro" id="IPR008254">
    <property type="entry name" value="Flavodoxin/NO_synth"/>
</dbReference>
<evidence type="ECO:0000259" key="1">
    <source>
        <dbReference type="PROSITE" id="PS50902"/>
    </source>
</evidence>
<dbReference type="Gene3D" id="3.40.50.360">
    <property type="match status" value="1"/>
</dbReference>
<organism evidence="2 3">
    <name type="scientific">Desulfosporosinus fructosivorans</name>
    <dbReference type="NCBI Taxonomy" id="2018669"/>
    <lineage>
        <taxon>Bacteria</taxon>
        <taxon>Bacillati</taxon>
        <taxon>Bacillota</taxon>
        <taxon>Clostridia</taxon>
        <taxon>Eubacteriales</taxon>
        <taxon>Desulfitobacteriaceae</taxon>
        <taxon>Desulfosporosinus</taxon>
    </lineage>
</organism>
<comment type="caution">
    <text evidence="2">The sequence shown here is derived from an EMBL/GenBank/DDBJ whole genome shotgun (WGS) entry which is preliminary data.</text>
</comment>
<evidence type="ECO:0000313" key="3">
    <source>
        <dbReference type="Proteomes" id="UP000298460"/>
    </source>
</evidence>
<reference evidence="2 3" key="1">
    <citation type="submission" date="2019-03" db="EMBL/GenBank/DDBJ databases">
        <title>Draft Genome Sequence of Desulfosporosinus fructosivorans Strain 63.6F, Isolated from Marine Sediment in the Baltic Sea.</title>
        <authorList>
            <person name="Hausmann B."/>
            <person name="Vandieken V."/>
            <person name="Pjevac P."/>
            <person name="Schreck K."/>
            <person name="Herbold C.W."/>
            <person name="Loy A."/>
        </authorList>
    </citation>
    <scope>NUCLEOTIDE SEQUENCE [LARGE SCALE GENOMIC DNA]</scope>
    <source>
        <strain evidence="2 3">63.6F</strain>
    </source>
</reference>
<dbReference type="GO" id="GO:0070819">
    <property type="term" value="F:menaquinone-dependent protoporphyrinogen oxidase activity"/>
    <property type="evidence" value="ECO:0007669"/>
    <property type="project" value="TreeGrafter"/>
</dbReference>
<dbReference type="OrthoDB" id="2146857at2"/>
<dbReference type="InterPro" id="IPR029039">
    <property type="entry name" value="Flavoprotein-like_sf"/>
</dbReference>
<dbReference type="GO" id="GO:0006783">
    <property type="term" value="P:heme biosynthetic process"/>
    <property type="evidence" value="ECO:0007669"/>
    <property type="project" value="TreeGrafter"/>
</dbReference>
<dbReference type="InterPro" id="IPR026816">
    <property type="entry name" value="Flavodoxin_dom"/>
</dbReference>
<dbReference type="Proteomes" id="UP000298460">
    <property type="component" value="Unassembled WGS sequence"/>
</dbReference>
<dbReference type="Pfam" id="PF12724">
    <property type="entry name" value="Flavodoxin_5"/>
    <property type="match status" value="1"/>
</dbReference>
<accession>A0A4Z0R7Y5</accession>
<dbReference type="PANTHER" id="PTHR38030">
    <property type="entry name" value="PROTOPORPHYRINOGEN IX DEHYDROGENASE [MENAQUINONE]"/>
    <property type="match status" value="1"/>
</dbReference>
<proteinExistence type="predicted"/>
<dbReference type="SUPFAM" id="SSF52218">
    <property type="entry name" value="Flavoproteins"/>
    <property type="match status" value="1"/>
</dbReference>
<dbReference type="GO" id="GO:0010181">
    <property type="term" value="F:FMN binding"/>
    <property type="evidence" value="ECO:0007669"/>
    <property type="project" value="InterPro"/>
</dbReference>